<protein>
    <submittedName>
        <fullName evidence="2">Uncharacterized protein</fullName>
    </submittedName>
</protein>
<dbReference type="Proteomes" id="UP000225706">
    <property type="component" value="Unassembled WGS sequence"/>
</dbReference>
<dbReference type="EMBL" id="LSMT01000704">
    <property type="protein sequence ID" value="PFX14965.1"/>
    <property type="molecule type" value="Genomic_DNA"/>
</dbReference>
<organism evidence="2 3">
    <name type="scientific">Stylophora pistillata</name>
    <name type="common">Smooth cauliflower coral</name>
    <dbReference type="NCBI Taxonomy" id="50429"/>
    <lineage>
        <taxon>Eukaryota</taxon>
        <taxon>Metazoa</taxon>
        <taxon>Cnidaria</taxon>
        <taxon>Anthozoa</taxon>
        <taxon>Hexacorallia</taxon>
        <taxon>Scleractinia</taxon>
        <taxon>Astrocoeniina</taxon>
        <taxon>Pocilloporidae</taxon>
        <taxon>Stylophora</taxon>
    </lineage>
</organism>
<gene>
    <name evidence="2" type="ORF">AWC38_SpisGene20846</name>
</gene>
<proteinExistence type="predicted"/>
<feature type="region of interest" description="Disordered" evidence="1">
    <location>
        <begin position="73"/>
        <end position="96"/>
    </location>
</feature>
<accession>A0A2B4RFB0</accession>
<evidence type="ECO:0000313" key="3">
    <source>
        <dbReference type="Proteomes" id="UP000225706"/>
    </source>
</evidence>
<reference evidence="3" key="1">
    <citation type="journal article" date="2017" name="bioRxiv">
        <title>Comparative analysis of the genomes of Stylophora pistillata and Acropora digitifera provides evidence for extensive differences between species of corals.</title>
        <authorList>
            <person name="Voolstra C.R."/>
            <person name="Li Y."/>
            <person name="Liew Y.J."/>
            <person name="Baumgarten S."/>
            <person name="Zoccola D."/>
            <person name="Flot J.-F."/>
            <person name="Tambutte S."/>
            <person name="Allemand D."/>
            <person name="Aranda M."/>
        </authorList>
    </citation>
    <scope>NUCLEOTIDE SEQUENCE [LARGE SCALE GENOMIC DNA]</scope>
</reference>
<evidence type="ECO:0000313" key="2">
    <source>
        <dbReference type="EMBL" id="PFX14965.1"/>
    </source>
</evidence>
<name>A0A2B4RFB0_STYPI</name>
<comment type="caution">
    <text evidence="2">The sequence shown here is derived from an EMBL/GenBank/DDBJ whole genome shotgun (WGS) entry which is preliminary data.</text>
</comment>
<sequence length="272" mass="30147">MGNASVSGQSRHFQVKNGCASLKVVDGLLNVDPAIPQATWFQTPSVVEIGAVHIHCDHIFGYLELISNDRNGHKGQDGGNRAAASDSRDVRPDESVSESVCRGHACKTCHHRKHYGLPGIRGTRGYKGANAGIPDVRRKLGFLGKKSYEIFGRNVLFAPRVKWEAQEGSVENVMEVAKIYEEAFNDIMSTVLKNQDFEECLSFCMNKDDSRWYEMCSHPLNPSGSQCQDKLLGMEECKSPFGIYELKIPVLSSCTGSQEPLQKTEQYTTANQ</sequence>
<dbReference type="AlphaFoldDB" id="A0A2B4RFB0"/>
<keyword evidence="3" id="KW-1185">Reference proteome</keyword>
<evidence type="ECO:0000256" key="1">
    <source>
        <dbReference type="SAM" id="MobiDB-lite"/>
    </source>
</evidence>